<dbReference type="PANTHER" id="PTHR40659">
    <property type="entry name" value="NICKEL/COBALT EFFLUX SYSTEM RCNA"/>
    <property type="match status" value="1"/>
</dbReference>
<feature type="transmembrane region" description="Helical" evidence="13">
    <location>
        <begin position="155"/>
        <end position="174"/>
    </location>
</feature>
<comment type="function">
    <text evidence="1">Efflux system for nickel and cobalt.</text>
</comment>
<keyword evidence="12" id="KW-0170">Cobalt</keyword>
<accession>A0ABY8DE22</accession>
<dbReference type="RefSeq" id="WP_280661119.1">
    <property type="nucleotide sequence ID" value="NZ_CP120373.1"/>
</dbReference>
<keyword evidence="8 13" id="KW-1133">Transmembrane helix</keyword>
<evidence type="ECO:0000256" key="8">
    <source>
        <dbReference type="ARBA" id="ARBA00022989"/>
    </source>
</evidence>
<evidence type="ECO:0000256" key="5">
    <source>
        <dbReference type="ARBA" id="ARBA00022475"/>
    </source>
</evidence>
<dbReference type="EMBL" id="CP120373">
    <property type="protein sequence ID" value="WEX89134.1"/>
    <property type="molecule type" value="Genomic_DNA"/>
</dbReference>
<name>A0ABY8DE22_9HYPH</name>
<feature type="signal peptide" evidence="15">
    <location>
        <begin position="1"/>
        <end position="26"/>
    </location>
</feature>
<feature type="compositionally biased region" description="Basic and acidic residues" evidence="14">
    <location>
        <begin position="191"/>
        <end position="205"/>
    </location>
</feature>
<dbReference type="PANTHER" id="PTHR40659:SF1">
    <property type="entry name" value="NICKEL_COBALT EFFLUX SYSTEM RCNA"/>
    <property type="match status" value="1"/>
</dbReference>
<evidence type="ECO:0000256" key="12">
    <source>
        <dbReference type="ARBA" id="ARBA00023285"/>
    </source>
</evidence>
<keyword evidence="4 13" id="KW-0813">Transport</keyword>
<dbReference type="Proteomes" id="UP001229355">
    <property type="component" value="Chromosome 1"/>
</dbReference>
<evidence type="ECO:0000256" key="15">
    <source>
        <dbReference type="SAM" id="SignalP"/>
    </source>
</evidence>
<evidence type="ECO:0000256" key="4">
    <source>
        <dbReference type="ARBA" id="ARBA00022448"/>
    </source>
</evidence>
<keyword evidence="6" id="KW-0533">Nickel</keyword>
<evidence type="ECO:0000256" key="2">
    <source>
        <dbReference type="ARBA" id="ARBA00004651"/>
    </source>
</evidence>
<evidence type="ECO:0000313" key="17">
    <source>
        <dbReference type="Proteomes" id="UP001229355"/>
    </source>
</evidence>
<protein>
    <recommendedName>
        <fullName evidence="13">Nickel/cobalt efflux system</fullName>
    </recommendedName>
</protein>
<evidence type="ECO:0000256" key="13">
    <source>
        <dbReference type="RuleBase" id="RU362101"/>
    </source>
</evidence>
<proteinExistence type="inferred from homology"/>
<feature type="transmembrane region" description="Helical" evidence="13">
    <location>
        <begin position="244"/>
        <end position="266"/>
    </location>
</feature>
<dbReference type="InterPro" id="IPR051224">
    <property type="entry name" value="NiCoT_RcnA"/>
</dbReference>
<keyword evidence="9" id="KW-0406">Ion transport</keyword>
<comment type="subcellular location">
    <subcellularLocation>
        <location evidence="2 13">Cell membrane</location>
        <topology evidence="2 13">Multi-pass membrane protein</topology>
    </subcellularLocation>
</comment>
<sequence length="343" mass="35745">MLNARRIGGPLAAALLLAALSATAAAAQSPLGIGTAEPSVQTTGFLGGFFAWVNMEQQSFYRLLTGSLKGMRENPWQLWSLIGLSFAYGVFHAAGPGHGKAVISSYMIANETELRRGVVLSFLSSILQGVVAILLIGAVYLLLRGSSISMTDATHSLEVASYALIAVFGGWLVFRKLRSMTRPAPASASDAHTEHVHHDHHDHGDHHHHHHHAHAPGEVCATCGHAHAPDPAMLKGDRFALSEAWSAIVAVGLRPCSGALIVLSFALLNGLYLGGVLSVFAMSIGTAITVSILATMAVTAKGFALRYASSDSAAARISNGIEIAGAAMVLVLGLVLLGAALQG</sequence>
<keyword evidence="15" id="KW-0732">Signal</keyword>
<comment type="similarity">
    <text evidence="13">Belongs to the NiCoT transporter (TC 2.A.52) family.</text>
</comment>
<keyword evidence="3" id="KW-0171">Cobalt transport</keyword>
<feature type="chain" id="PRO_5045976395" description="Nickel/cobalt efflux system" evidence="15">
    <location>
        <begin position="27"/>
        <end position="343"/>
    </location>
</feature>
<keyword evidence="11 13" id="KW-0472">Membrane</keyword>
<evidence type="ECO:0000256" key="14">
    <source>
        <dbReference type="SAM" id="MobiDB-lite"/>
    </source>
</evidence>
<feature type="transmembrane region" description="Helical" evidence="13">
    <location>
        <begin position="272"/>
        <end position="300"/>
    </location>
</feature>
<feature type="transmembrane region" description="Helical" evidence="13">
    <location>
        <begin position="321"/>
        <end position="341"/>
    </location>
</feature>
<keyword evidence="5" id="KW-1003">Cell membrane</keyword>
<dbReference type="Pfam" id="PF03824">
    <property type="entry name" value="NicO"/>
    <property type="match status" value="1"/>
</dbReference>
<keyword evidence="7 13" id="KW-0812">Transmembrane</keyword>
<evidence type="ECO:0000256" key="3">
    <source>
        <dbReference type="ARBA" id="ARBA00022426"/>
    </source>
</evidence>
<feature type="transmembrane region" description="Helical" evidence="13">
    <location>
        <begin position="118"/>
        <end position="143"/>
    </location>
</feature>
<keyword evidence="17" id="KW-1185">Reference proteome</keyword>
<feature type="transmembrane region" description="Helical" evidence="13">
    <location>
        <begin position="76"/>
        <end position="97"/>
    </location>
</feature>
<evidence type="ECO:0000256" key="11">
    <source>
        <dbReference type="ARBA" id="ARBA00023136"/>
    </source>
</evidence>
<evidence type="ECO:0000256" key="9">
    <source>
        <dbReference type="ARBA" id="ARBA00023065"/>
    </source>
</evidence>
<keyword evidence="10" id="KW-0921">Nickel transport</keyword>
<evidence type="ECO:0000256" key="10">
    <source>
        <dbReference type="ARBA" id="ARBA00023112"/>
    </source>
</evidence>
<evidence type="ECO:0000256" key="1">
    <source>
        <dbReference type="ARBA" id="ARBA00002510"/>
    </source>
</evidence>
<dbReference type="InterPro" id="IPR011541">
    <property type="entry name" value="Ni/Co_transpt_high_affinity"/>
</dbReference>
<evidence type="ECO:0000256" key="6">
    <source>
        <dbReference type="ARBA" id="ARBA00022596"/>
    </source>
</evidence>
<organism evidence="16 17">
    <name type="scientific">Sinorhizobium garamanticum</name>
    <dbReference type="NCBI Taxonomy" id="680247"/>
    <lineage>
        <taxon>Bacteria</taxon>
        <taxon>Pseudomonadati</taxon>
        <taxon>Pseudomonadota</taxon>
        <taxon>Alphaproteobacteria</taxon>
        <taxon>Hyphomicrobiales</taxon>
        <taxon>Rhizobiaceae</taxon>
        <taxon>Sinorhizobium/Ensifer group</taxon>
        <taxon>Sinorhizobium</taxon>
    </lineage>
</organism>
<evidence type="ECO:0000313" key="16">
    <source>
        <dbReference type="EMBL" id="WEX89134.1"/>
    </source>
</evidence>
<reference evidence="16 17" key="1">
    <citation type="submission" date="2023-03" db="EMBL/GenBank/DDBJ databases">
        <authorList>
            <person name="Kaur S."/>
            <person name="Espinosa-Saiz D."/>
            <person name="Velazquez E."/>
            <person name="Menendez E."/>
            <person name="diCenzo G.C."/>
        </authorList>
    </citation>
    <scope>NUCLEOTIDE SEQUENCE [LARGE SCALE GENOMIC DNA]</scope>
    <source>
        <strain evidence="16 17">LMG 24692</strain>
    </source>
</reference>
<evidence type="ECO:0000256" key="7">
    <source>
        <dbReference type="ARBA" id="ARBA00022692"/>
    </source>
</evidence>
<feature type="region of interest" description="Disordered" evidence="14">
    <location>
        <begin position="185"/>
        <end position="214"/>
    </location>
</feature>
<gene>
    <name evidence="16" type="ORF">PZN02_001678</name>
</gene>